<dbReference type="AlphaFoldDB" id="A0A849H5D3"/>
<evidence type="ECO:0000313" key="2">
    <source>
        <dbReference type="Proteomes" id="UP000588586"/>
    </source>
</evidence>
<name>A0A849H5D3_9MICO</name>
<evidence type="ECO:0008006" key="3">
    <source>
        <dbReference type="Google" id="ProtNLM"/>
    </source>
</evidence>
<dbReference type="EMBL" id="JABEPQ010000001">
    <property type="protein sequence ID" value="NNM44990.1"/>
    <property type="molecule type" value="Genomic_DNA"/>
</dbReference>
<gene>
    <name evidence="1" type="ORF">HJG52_03090</name>
</gene>
<dbReference type="Proteomes" id="UP000588586">
    <property type="component" value="Unassembled WGS sequence"/>
</dbReference>
<keyword evidence="2" id="KW-1185">Reference proteome</keyword>
<comment type="caution">
    <text evidence="1">The sequence shown here is derived from an EMBL/GenBank/DDBJ whole genome shotgun (WGS) entry which is preliminary data.</text>
</comment>
<dbReference type="RefSeq" id="WP_171242069.1">
    <property type="nucleotide sequence ID" value="NZ_JABEPQ010000001.1"/>
</dbReference>
<proteinExistence type="predicted"/>
<reference evidence="1 2" key="1">
    <citation type="submission" date="2020-04" db="EMBL/GenBank/DDBJ databases">
        <title>Knoellia sp. isolate from air conditioner.</title>
        <authorList>
            <person name="Chea S."/>
            <person name="Kim D.-U."/>
        </authorList>
    </citation>
    <scope>NUCLEOTIDE SEQUENCE [LARGE SCALE GENOMIC DNA]</scope>
    <source>
        <strain evidence="1 2">DB2414S</strain>
    </source>
</reference>
<sequence length="299" mass="32875">MAAYRFSNLTSAVADHRSPLRRYLDDHFPHVRPVQHAYREPPRRLLVPGGPSDPAAIGAAYDLGVRFVLDPTHSPSIALYGFVTEPRLLAVVDAVVSRAQSAAAHQDDGQARDDLARACWALAWCTDVYRSGGIRPESPLAPLLATGTFTPDALLRLAQPDALRQLDELARLSRQHLLPQLGRPVALGPTFEASALCAADADLIAGRLLVDLKTRLGPKDKETGRRSDRLRTVDLYQLVAYVLFDRHDRFAVDSVGIYSARYATLITWPLQQLLDDLADQPVDLPRARAQVWRLLGGAG</sequence>
<organism evidence="1 2">
    <name type="scientific">Knoellia koreensis</name>
    <dbReference type="NCBI Taxonomy" id="2730921"/>
    <lineage>
        <taxon>Bacteria</taxon>
        <taxon>Bacillati</taxon>
        <taxon>Actinomycetota</taxon>
        <taxon>Actinomycetes</taxon>
        <taxon>Micrococcales</taxon>
        <taxon>Intrasporangiaceae</taxon>
        <taxon>Knoellia</taxon>
    </lineage>
</organism>
<evidence type="ECO:0000313" key="1">
    <source>
        <dbReference type="EMBL" id="NNM44990.1"/>
    </source>
</evidence>
<protein>
    <recommendedName>
        <fullName evidence="3">PD-(D/E)XK endonuclease-like domain-containing protein</fullName>
    </recommendedName>
</protein>
<accession>A0A849H5D3</accession>